<dbReference type="PANTHER" id="PTHR43708:SF8">
    <property type="entry name" value="OXIDOREDUCTASE"/>
    <property type="match status" value="1"/>
</dbReference>
<dbReference type="EMBL" id="FQYO01000002">
    <property type="protein sequence ID" value="SHI66577.1"/>
    <property type="molecule type" value="Genomic_DNA"/>
</dbReference>
<dbReference type="Proteomes" id="UP000184292">
    <property type="component" value="Unassembled WGS sequence"/>
</dbReference>
<evidence type="ECO:0000259" key="2">
    <source>
        <dbReference type="Pfam" id="PF22725"/>
    </source>
</evidence>
<dbReference type="PANTHER" id="PTHR43708">
    <property type="entry name" value="CONSERVED EXPRESSED OXIDOREDUCTASE (EUROFUNG)"/>
    <property type="match status" value="1"/>
</dbReference>
<evidence type="ECO:0000313" key="4">
    <source>
        <dbReference type="Proteomes" id="UP000184292"/>
    </source>
</evidence>
<protein>
    <submittedName>
        <fullName evidence="3">Predicted dehydrogenase</fullName>
    </submittedName>
</protein>
<dbReference type="RefSeq" id="WP_244526289.1">
    <property type="nucleotide sequence ID" value="NZ_FQYO01000002.1"/>
</dbReference>
<proteinExistence type="predicted"/>
<evidence type="ECO:0000313" key="3">
    <source>
        <dbReference type="EMBL" id="SHI66577.1"/>
    </source>
</evidence>
<accession>A0A1M6CZZ5</accession>
<dbReference type="Pfam" id="PF01408">
    <property type="entry name" value="GFO_IDH_MocA"/>
    <property type="match status" value="1"/>
</dbReference>
<feature type="domain" description="Gfo/Idh/MocA-like oxidoreductase N-terminal" evidence="1">
    <location>
        <begin position="5"/>
        <end position="123"/>
    </location>
</feature>
<sequence length="347" mass="37889">MTGRLRIAVIGLGARSRTWLKVLSAHPGVIVTGLADPSAEARHAAGVLFPDAATAPDAAALARTAQADAAILVTPPGGRAAQIDACLAAGWDILAEKPLADSVAEAARFVARAEAAGRQLLVGLNFRYLPVTRAYRAALDEGRVGAPEFGRFLYERWRDGRLPHLNRYPLQMDHPMLWEQSVHHFDLMRHVYRREPLRIDARTWNPSWSMYRGHANVSALIEFEGGMHVTYQGTWAGGVDRLDFDWRTDCTNGVLIQREMMGGLVAATRQGEFAPVETAAHEPWITDAAALLDMAVRAFTGTGPAECTGRDHLSSLLMLEACIRSSDRGGPVELAELHDETTSEEHA</sequence>
<dbReference type="InterPro" id="IPR000683">
    <property type="entry name" value="Gfo/Idh/MocA-like_OxRdtase_N"/>
</dbReference>
<dbReference type="InterPro" id="IPR055170">
    <property type="entry name" value="GFO_IDH_MocA-like_dom"/>
</dbReference>
<dbReference type="AlphaFoldDB" id="A0A1M6CZZ5"/>
<dbReference type="STRING" id="1447782.SAMN05444417_1454"/>
<dbReference type="GO" id="GO:0000166">
    <property type="term" value="F:nucleotide binding"/>
    <property type="evidence" value="ECO:0007669"/>
    <property type="project" value="InterPro"/>
</dbReference>
<name>A0A1M6CZZ5_9RHOB</name>
<gene>
    <name evidence="3" type="ORF">SAMN05444417_1454</name>
</gene>
<dbReference type="Gene3D" id="3.40.50.720">
    <property type="entry name" value="NAD(P)-binding Rossmann-like Domain"/>
    <property type="match status" value="1"/>
</dbReference>
<dbReference type="InterPro" id="IPR036291">
    <property type="entry name" value="NAD(P)-bd_dom_sf"/>
</dbReference>
<dbReference type="Pfam" id="PF22725">
    <property type="entry name" value="GFO_IDH_MocA_C3"/>
    <property type="match status" value="1"/>
</dbReference>
<dbReference type="SUPFAM" id="SSF51735">
    <property type="entry name" value="NAD(P)-binding Rossmann-fold domains"/>
    <property type="match status" value="1"/>
</dbReference>
<organism evidence="3 4">
    <name type="scientific">Wenxinia saemankumensis</name>
    <dbReference type="NCBI Taxonomy" id="1447782"/>
    <lineage>
        <taxon>Bacteria</taxon>
        <taxon>Pseudomonadati</taxon>
        <taxon>Pseudomonadota</taxon>
        <taxon>Alphaproteobacteria</taxon>
        <taxon>Rhodobacterales</taxon>
        <taxon>Roseobacteraceae</taxon>
        <taxon>Wenxinia</taxon>
    </lineage>
</organism>
<feature type="domain" description="GFO/IDH/MocA-like oxidoreductase" evidence="2">
    <location>
        <begin position="133"/>
        <end position="253"/>
    </location>
</feature>
<evidence type="ECO:0000259" key="1">
    <source>
        <dbReference type="Pfam" id="PF01408"/>
    </source>
</evidence>
<dbReference type="InterPro" id="IPR051317">
    <property type="entry name" value="Gfo/Idh/MocA_oxidoreduct"/>
</dbReference>
<keyword evidence="4" id="KW-1185">Reference proteome</keyword>
<reference evidence="3 4" key="1">
    <citation type="submission" date="2016-11" db="EMBL/GenBank/DDBJ databases">
        <authorList>
            <person name="Jaros S."/>
            <person name="Januszkiewicz K."/>
            <person name="Wedrychowicz H."/>
        </authorList>
    </citation>
    <scope>NUCLEOTIDE SEQUENCE [LARGE SCALE GENOMIC DNA]</scope>
    <source>
        <strain evidence="3 4">DSM 100565</strain>
    </source>
</reference>
<dbReference type="SUPFAM" id="SSF55347">
    <property type="entry name" value="Glyceraldehyde-3-phosphate dehydrogenase-like, C-terminal domain"/>
    <property type="match status" value="1"/>
</dbReference>
<dbReference type="Gene3D" id="3.30.360.10">
    <property type="entry name" value="Dihydrodipicolinate Reductase, domain 2"/>
    <property type="match status" value="1"/>
</dbReference>